<feature type="transmembrane region" description="Helical" evidence="1">
    <location>
        <begin position="7"/>
        <end position="29"/>
    </location>
</feature>
<keyword evidence="1" id="KW-1133">Transmembrane helix</keyword>
<evidence type="ECO:0000313" key="3">
    <source>
        <dbReference type="Proteomes" id="UP000314294"/>
    </source>
</evidence>
<keyword evidence="1" id="KW-0472">Membrane</keyword>
<gene>
    <name evidence="2" type="ORF">EYF80_007861</name>
</gene>
<sequence length="185" mass="19996">MISRGHLLMEVQHHAALLGWVGVWVWVLWMDHRVQQPGRQVGGGVVCGSEATPMGEWERKELKEGRVALRPCGQVAPRGVLLLLLLLLLLLALRVAATTVVRRPAGAALLRVAQPSSAGGHQAPVANSVAAAVASNVAAHAEMIEAGPRPRPGPRGVHGRGGRWGMDVGWREKRARASLFDRFYR</sequence>
<comment type="caution">
    <text evidence="2">The sequence shown here is derived from an EMBL/GenBank/DDBJ whole genome shotgun (WGS) entry which is preliminary data.</text>
</comment>
<dbReference type="EMBL" id="SRLO01000043">
    <property type="protein sequence ID" value="TNN81953.1"/>
    <property type="molecule type" value="Genomic_DNA"/>
</dbReference>
<keyword evidence="1" id="KW-0812">Transmembrane</keyword>
<proteinExistence type="predicted"/>
<feature type="transmembrane region" description="Helical" evidence="1">
    <location>
        <begin position="80"/>
        <end position="101"/>
    </location>
</feature>
<name>A0A4Z2IXH4_9TELE</name>
<protein>
    <submittedName>
        <fullName evidence="2">Uncharacterized protein</fullName>
    </submittedName>
</protein>
<evidence type="ECO:0000313" key="2">
    <source>
        <dbReference type="EMBL" id="TNN81953.1"/>
    </source>
</evidence>
<accession>A0A4Z2IXH4</accession>
<dbReference type="Proteomes" id="UP000314294">
    <property type="component" value="Unassembled WGS sequence"/>
</dbReference>
<reference evidence="2 3" key="1">
    <citation type="submission" date="2019-03" db="EMBL/GenBank/DDBJ databases">
        <title>First draft genome of Liparis tanakae, snailfish: a comprehensive survey of snailfish specific genes.</title>
        <authorList>
            <person name="Kim W."/>
            <person name="Song I."/>
            <person name="Jeong J.-H."/>
            <person name="Kim D."/>
            <person name="Kim S."/>
            <person name="Ryu S."/>
            <person name="Song J.Y."/>
            <person name="Lee S.K."/>
        </authorList>
    </citation>
    <scope>NUCLEOTIDE SEQUENCE [LARGE SCALE GENOMIC DNA]</scope>
    <source>
        <tissue evidence="2">Muscle</tissue>
    </source>
</reference>
<evidence type="ECO:0000256" key="1">
    <source>
        <dbReference type="SAM" id="Phobius"/>
    </source>
</evidence>
<organism evidence="2 3">
    <name type="scientific">Liparis tanakae</name>
    <name type="common">Tanaka's snailfish</name>
    <dbReference type="NCBI Taxonomy" id="230148"/>
    <lineage>
        <taxon>Eukaryota</taxon>
        <taxon>Metazoa</taxon>
        <taxon>Chordata</taxon>
        <taxon>Craniata</taxon>
        <taxon>Vertebrata</taxon>
        <taxon>Euteleostomi</taxon>
        <taxon>Actinopterygii</taxon>
        <taxon>Neopterygii</taxon>
        <taxon>Teleostei</taxon>
        <taxon>Neoteleostei</taxon>
        <taxon>Acanthomorphata</taxon>
        <taxon>Eupercaria</taxon>
        <taxon>Perciformes</taxon>
        <taxon>Cottioidei</taxon>
        <taxon>Cottales</taxon>
        <taxon>Liparidae</taxon>
        <taxon>Liparis</taxon>
    </lineage>
</organism>
<keyword evidence="3" id="KW-1185">Reference proteome</keyword>
<dbReference type="AlphaFoldDB" id="A0A4Z2IXH4"/>